<dbReference type="EMBL" id="CENE01000001">
    <property type="protein sequence ID" value="CEQ38867.1"/>
    <property type="molecule type" value="Genomic_DNA"/>
</dbReference>
<accession>A0A0D6EFS7</accession>
<dbReference type="PANTHER" id="PTHR23159:SF31">
    <property type="entry name" value="CENTROSOME-ASSOCIATED PROTEIN CEP250 ISOFORM X1"/>
    <property type="match status" value="1"/>
</dbReference>
<feature type="region of interest" description="Disordered" evidence="2">
    <location>
        <begin position="613"/>
        <end position="980"/>
    </location>
</feature>
<feature type="compositionally biased region" description="Low complexity" evidence="2">
    <location>
        <begin position="934"/>
        <end position="954"/>
    </location>
</feature>
<reference evidence="4" key="1">
    <citation type="submission" date="2015-02" db="EMBL/GenBank/DDBJ databases">
        <authorList>
            <person name="Gon?alves P."/>
        </authorList>
    </citation>
    <scope>NUCLEOTIDE SEQUENCE [LARGE SCALE GENOMIC DNA]</scope>
</reference>
<evidence type="ECO:0000313" key="4">
    <source>
        <dbReference type="Proteomes" id="UP000243876"/>
    </source>
</evidence>
<dbReference type="GO" id="GO:0005509">
    <property type="term" value="F:calcium ion binding"/>
    <property type="evidence" value="ECO:0007669"/>
    <property type="project" value="InterPro"/>
</dbReference>
<feature type="compositionally biased region" description="Acidic residues" evidence="2">
    <location>
        <begin position="715"/>
        <end position="726"/>
    </location>
</feature>
<evidence type="ECO:0000256" key="1">
    <source>
        <dbReference type="SAM" id="Coils"/>
    </source>
</evidence>
<organism evidence="3 4">
    <name type="scientific">Sporidiobolus salmonicolor</name>
    <name type="common">Yeast-like fungus</name>
    <name type="synonym">Sporobolomyces salmonicolor</name>
    <dbReference type="NCBI Taxonomy" id="5005"/>
    <lineage>
        <taxon>Eukaryota</taxon>
        <taxon>Fungi</taxon>
        <taxon>Dikarya</taxon>
        <taxon>Basidiomycota</taxon>
        <taxon>Pucciniomycotina</taxon>
        <taxon>Microbotryomycetes</taxon>
        <taxon>Sporidiobolales</taxon>
        <taxon>Sporidiobolaceae</taxon>
        <taxon>Sporobolomyces</taxon>
    </lineage>
</organism>
<feature type="region of interest" description="Disordered" evidence="2">
    <location>
        <begin position="1285"/>
        <end position="1311"/>
    </location>
</feature>
<feature type="coiled-coil region" evidence="1">
    <location>
        <begin position="1100"/>
        <end position="1235"/>
    </location>
</feature>
<feature type="region of interest" description="Disordered" evidence="2">
    <location>
        <begin position="993"/>
        <end position="1016"/>
    </location>
</feature>
<feature type="compositionally biased region" description="Polar residues" evidence="2">
    <location>
        <begin position="917"/>
        <end position="931"/>
    </location>
</feature>
<sequence>LDPSHARRKFDDDDKPVHRTSWLTESCAVSLWVMKVPQRSTPNQAAATTPVSLSLASATWASRLHNPYRRSVADLLDQLNSLFDSLPTSTSSSSSRPTSPLVSLDGSENAPLRPRTAPLRLLPDLFAAFEHKRGVQILSPAEKEQLRQMVASLPEGMEEHPVGVDEVLDLLVKMNITVPPSRDIAARPPQPQTTPSPLQRAPLVPRRLPPARLSLSRSSPSAGSPGGKTLRKSRTFDDLAALVVQQGGKYLGVGLDGPTGEGWDATEVAEKVKAVMSAKGPSRDHDLTQLLTPLTYPQLKALDQAYAAQNLLTQLPQTVEFALKGLLVGPLAWDVYLLQKALDADKTNDTLLIDLLIGRSPSDLALLRAAYSHRASHRSLSAPSTSSPSVAGSKSFDVAVLSAYSSGQLRLRKAWEVALQGRWEDIPEDVGEEPTSEAADERRKKLLREDLDQLKVALRRGGNTELASKILLARSPSYLHDLDGEFRKSTAGHSSLSKAIKQSVPLDLLQRILLHAVEGGKTGPKRNEGEEAEKSEFPCGVWRDAKELDSAVEKVFLAAFSLARLHWDRPRCLAIQQVYGQKYRRPLLDRLRTLVPATALSDVFVGLAESASLPEPVASVQDEERLEEAVRPSSRIRTTSMNGLASLLEDDYSGEDGATAPPPLSETNREADPEVGYESGHSNRTSGSEVEAGELEAEGEMSDPPSPRSPPPPLELEEGFESDMDEASVRDDATLDVSSQSALDSQPNLSSLAGRDTPTLPHSPSAPEQLDRAASPASSVGGAHRKSSSLSFRLESASHKPPPSAAGSGDRSFSSSLRHSRPIAPSRAKRRQSEDTTQRGRAASEEPLSPNRSGDMDGQTFAMRSPTPSTASRSSLSRSTSDGDVSLSSSIDSRRSAPIGMGNASASSPNSHGNSSMVGSPPTSIDTTSFHATPLSPVGDVGPSSSASASAFPGLSPPPSSPPAFDLSHPSDSDYFAVVDASPESPETYYTSLRHQASATSHSSSGGSRPNSLFGEGALGGAGGVFAPMRDTSMMSSEQVQALVRQASDLHKKWKDAEARFQASSSAYEQDQSELEARVEEVRVFPPSLDCGGPLAHLLRVQLHAELQAKRREEKELRNNEKQHLVQISSLEGDIAKLTKSLERSREAYDTMKRNYTTTCEEAERLRALVAETRRENRAAEEAMQNHALQVQQFDRDRELLQQAITKLEEDLLVARRAQDSLDDQKQENLMLKETIDRLRFDLDEMRVASRKSGSLDNGSPGDPNSPAKSLAASISKSLGREIANRMAEQEEESDSEEGDETEEEDEEVDDIIDDIIKKRGKTSSPLSRPVVTHVETSVNVCDADIQTEPTPSPAMDVQTDLSAVNIDLVAASVPEPKIVVSAPLPKTERELQEDLAKELGIDLESVKQFVEAQKSGVKSGSRLLIEAPPPDGALALSPHPRSSRSSSRIHRQRERTSPSPSPNDEFPADPLLSQYFPTSARPYVAQVLDSSITFMLYTATVYLAGVVSGSYVLPVNHHHHLAPFSVMFSAQDSTAYNSMSWEGLAVGSSGNGGLAREGLGHFLYELVWSGVRTARRVPV</sequence>
<keyword evidence="4" id="KW-1185">Reference proteome</keyword>
<dbReference type="GO" id="GO:0005544">
    <property type="term" value="F:calcium-dependent phospholipid binding"/>
    <property type="evidence" value="ECO:0007669"/>
    <property type="project" value="InterPro"/>
</dbReference>
<feature type="region of interest" description="Disordered" evidence="2">
    <location>
        <begin position="181"/>
        <end position="231"/>
    </location>
</feature>
<feature type="region of interest" description="Disordered" evidence="2">
    <location>
        <begin position="86"/>
        <end position="114"/>
    </location>
</feature>
<keyword evidence="1" id="KW-0175">Coiled coil</keyword>
<evidence type="ECO:0000313" key="3">
    <source>
        <dbReference type="EMBL" id="CEQ38867.1"/>
    </source>
</evidence>
<dbReference type="Proteomes" id="UP000243876">
    <property type="component" value="Unassembled WGS sequence"/>
</dbReference>
<dbReference type="SUPFAM" id="SSF47874">
    <property type="entry name" value="Annexin"/>
    <property type="match status" value="1"/>
</dbReference>
<feature type="compositionally biased region" description="Basic and acidic residues" evidence="2">
    <location>
        <begin position="831"/>
        <end position="844"/>
    </location>
</feature>
<proteinExistence type="predicted"/>
<evidence type="ECO:0000256" key="2">
    <source>
        <dbReference type="SAM" id="MobiDB-lite"/>
    </source>
</evidence>
<feature type="region of interest" description="Disordered" evidence="2">
    <location>
        <begin position="1422"/>
        <end position="1471"/>
    </location>
</feature>
<name>A0A0D6EFS7_SPOSA</name>
<feature type="compositionally biased region" description="Low complexity" evidence="2">
    <location>
        <begin position="997"/>
        <end position="1008"/>
    </location>
</feature>
<feature type="compositionally biased region" description="Low complexity" evidence="2">
    <location>
        <begin position="1438"/>
        <end position="1447"/>
    </location>
</feature>
<dbReference type="OrthoDB" id="37886at2759"/>
<dbReference type="PANTHER" id="PTHR23159">
    <property type="entry name" value="CENTROSOMAL PROTEIN 2"/>
    <property type="match status" value="1"/>
</dbReference>
<feature type="non-terminal residue" evidence="3">
    <location>
        <position position="1"/>
    </location>
</feature>
<dbReference type="InterPro" id="IPR037104">
    <property type="entry name" value="Annexin_sf"/>
</dbReference>
<protein>
    <submittedName>
        <fullName evidence="3">SPOSA6832_00319-mRNA-1:cds</fullName>
    </submittedName>
</protein>
<feature type="compositionally biased region" description="Low complexity" evidence="2">
    <location>
        <begin position="864"/>
        <end position="891"/>
    </location>
</feature>
<feature type="compositionally biased region" description="Polar residues" evidence="2">
    <location>
        <begin position="736"/>
        <end position="751"/>
    </location>
</feature>
<feature type="non-terminal residue" evidence="3">
    <location>
        <position position="1580"/>
    </location>
</feature>
<gene>
    <name evidence="3" type="primary">SPOSA6832_00319</name>
</gene>
<feature type="compositionally biased region" description="Low complexity" evidence="2">
    <location>
        <begin position="902"/>
        <end position="916"/>
    </location>
</feature>
<feature type="region of interest" description="Disordered" evidence="2">
    <location>
        <begin position="1251"/>
        <end position="1272"/>
    </location>
</feature>
<feature type="compositionally biased region" description="Low complexity" evidence="2">
    <location>
        <begin position="195"/>
        <end position="223"/>
    </location>
</feature>
<feature type="compositionally biased region" description="Acidic residues" evidence="2">
    <location>
        <begin position="691"/>
        <end position="701"/>
    </location>
</feature>
<feature type="compositionally biased region" description="Acidic residues" evidence="2">
    <location>
        <begin position="1290"/>
        <end position="1311"/>
    </location>
</feature>
<feature type="compositionally biased region" description="Pro residues" evidence="2">
    <location>
        <begin position="704"/>
        <end position="714"/>
    </location>
</feature>